<dbReference type="PANTHER" id="PTHR43308">
    <property type="entry name" value="OUTER MEMBRANE PROTEIN ALPHA-RELATED"/>
    <property type="match status" value="1"/>
</dbReference>
<evidence type="ECO:0000313" key="3">
    <source>
        <dbReference type="Proteomes" id="UP000705867"/>
    </source>
</evidence>
<feature type="domain" description="SLH" evidence="1">
    <location>
        <begin position="19"/>
        <end position="82"/>
    </location>
</feature>
<name>A0A953JBL5_9BACT</name>
<gene>
    <name evidence="2" type="ORF">K8I29_12255</name>
</gene>
<dbReference type="EMBL" id="JAIOIV010000100">
    <property type="protein sequence ID" value="MBZ0156967.1"/>
    <property type="molecule type" value="Genomic_DNA"/>
</dbReference>
<dbReference type="Proteomes" id="UP000705867">
    <property type="component" value="Unassembled WGS sequence"/>
</dbReference>
<comment type="caution">
    <text evidence="2">The sequence shown here is derived from an EMBL/GenBank/DDBJ whole genome shotgun (WGS) entry which is preliminary data.</text>
</comment>
<dbReference type="InterPro" id="IPR051465">
    <property type="entry name" value="Cell_Envelope_Struct_Comp"/>
</dbReference>
<accession>A0A953JBL5</accession>
<proteinExistence type="predicted"/>
<feature type="domain" description="SLH" evidence="1">
    <location>
        <begin position="147"/>
        <end position="202"/>
    </location>
</feature>
<evidence type="ECO:0000313" key="2">
    <source>
        <dbReference type="EMBL" id="MBZ0156967.1"/>
    </source>
</evidence>
<sequence length="202" mass="21702">MGNLTIAGQQLSLVQYGSSGNTVFSDTAGSAEASYINALAAKGITTGCGNGNFCPDDPVTREQVAAFIIRSLEGEPPADYCSGGSPFGDVGASRWSCVYIKRLYERGTTTGCGDGNFCPETEVSREIMAVLLVRALVGDDFTYTTEPSFSDVPESRWTFKYIQKLKDLGITVGCGDGNFCPDDILVRKYMAVFLGREFLGME</sequence>
<dbReference type="Pfam" id="PF00395">
    <property type="entry name" value="SLH"/>
    <property type="match status" value="3"/>
</dbReference>
<dbReference type="InterPro" id="IPR001119">
    <property type="entry name" value="SLH_dom"/>
</dbReference>
<dbReference type="AlphaFoldDB" id="A0A953JBL5"/>
<dbReference type="PROSITE" id="PS51272">
    <property type="entry name" value="SLH"/>
    <property type="match status" value="3"/>
</dbReference>
<organism evidence="2 3">
    <name type="scientific">Candidatus Nitrobium versatile</name>
    <dbReference type="NCBI Taxonomy" id="2884831"/>
    <lineage>
        <taxon>Bacteria</taxon>
        <taxon>Pseudomonadati</taxon>
        <taxon>Nitrospirota</taxon>
        <taxon>Nitrospiria</taxon>
        <taxon>Nitrospirales</taxon>
        <taxon>Nitrospiraceae</taxon>
        <taxon>Candidatus Nitrobium</taxon>
    </lineage>
</organism>
<reference evidence="2" key="2">
    <citation type="submission" date="2021-08" db="EMBL/GenBank/DDBJ databases">
        <authorList>
            <person name="Dalcin Martins P."/>
        </authorList>
    </citation>
    <scope>NUCLEOTIDE SEQUENCE</scope>
    <source>
        <strain evidence="2">MAG_39</strain>
    </source>
</reference>
<feature type="domain" description="SLH" evidence="1">
    <location>
        <begin position="83"/>
        <end position="146"/>
    </location>
</feature>
<evidence type="ECO:0000259" key="1">
    <source>
        <dbReference type="PROSITE" id="PS51272"/>
    </source>
</evidence>
<protein>
    <submittedName>
        <fullName evidence="2">S-layer homology domain-containing protein</fullName>
    </submittedName>
</protein>
<reference evidence="2" key="1">
    <citation type="journal article" date="2021" name="bioRxiv">
        <title>Unraveling nitrogen, sulfur and carbon metabolic pathways and microbial community transcriptional responses to substrate deprivation and toxicity stresses in a bioreactor mimicking anoxic brackish coastal sediment conditions.</title>
        <authorList>
            <person name="Martins P.D."/>
            <person name="Echeveste M.J."/>
            <person name="Arshad A."/>
            <person name="Kurth J."/>
            <person name="Ouboter H."/>
            <person name="Jetten M.S.M."/>
            <person name="Welte C.U."/>
        </authorList>
    </citation>
    <scope>NUCLEOTIDE SEQUENCE</scope>
    <source>
        <strain evidence="2">MAG_39</strain>
    </source>
</reference>